<dbReference type="OrthoDB" id="9789113at2"/>
<keyword evidence="4" id="KW-0378">Hydrolase</keyword>
<gene>
    <name evidence="9" type="ORF">FTX54_001590</name>
</gene>
<dbReference type="SUPFAM" id="SSF48317">
    <property type="entry name" value="Acid phosphatase/Vanadium-dependent haloperoxidase"/>
    <property type="match status" value="1"/>
</dbReference>
<accession>A0A5C7FFF7</accession>
<evidence type="ECO:0000256" key="7">
    <source>
        <dbReference type="SAM" id="Phobius"/>
    </source>
</evidence>
<evidence type="ECO:0000256" key="1">
    <source>
        <dbReference type="ARBA" id="ARBA00004651"/>
    </source>
</evidence>
<evidence type="ECO:0000256" key="6">
    <source>
        <dbReference type="ARBA" id="ARBA00023136"/>
    </source>
</evidence>
<evidence type="ECO:0000313" key="9">
    <source>
        <dbReference type="EMBL" id="WWD80287.1"/>
    </source>
</evidence>
<dbReference type="Gene3D" id="1.20.144.10">
    <property type="entry name" value="Phosphatidic acid phosphatase type 2/haloperoxidase"/>
    <property type="match status" value="1"/>
</dbReference>
<keyword evidence="3 7" id="KW-0812">Transmembrane</keyword>
<name>A0A5C7FFF7_9BACI</name>
<keyword evidence="6 7" id="KW-0472">Membrane</keyword>
<evidence type="ECO:0000256" key="3">
    <source>
        <dbReference type="ARBA" id="ARBA00022692"/>
    </source>
</evidence>
<dbReference type="GO" id="GO:0005886">
    <property type="term" value="C:plasma membrane"/>
    <property type="evidence" value="ECO:0007669"/>
    <property type="project" value="UniProtKB-SubCell"/>
</dbReference>
<dbReference type="RefSeq" id="WP_147804208.1">
    <property type="nucleotide sequence ID" value="NZ_CP144914.1"/>
</dbReference>
<organism evidence="9 10">
    <name type="scientific">Alkalicoccus halolimnae</name>
    <dbReference type="NCBI Taxonomy" id="1667239"/>
    <lineage>
        <taxon>Bacteria</taxon>
        <taxon>Bacillati</taxon>
        <taxon>Bacillota</taxon>
        <taxon>Bacilli</taxon>
        <taxon>Bacillales</taxon>
        <taxon>Bacillaceae</taxon>
        <taxon>Alkalicoccus</taxon>
    </lineage>
</organism>
<dbReference type="PANTHER" id="PTHR14969:SF62">
    <property type="entry name" value="DECAPRENYLPHOSPHORYL-5-PHOSPHORIBOSE PHOSPHATASE RV3807C-RELATED"/>
    <property type="match status" value="1"/>
</dbReference>
<dbReference type="InterPro" id="IPR036938">
    <property type="entry name" value="PAP2/HPO_sf"/>
</dbReference>
<feature type="transmembrane region" description="Helical" evidence="7">
    <location>
        <begin position="150"/>
        <end position="173"/>
    </location>
</feature>
<dbReference type="PANTHER" id="PTHR14969">
    <property type="entry name" value="SPHINGOSINE-1-PHOSPHATE PHOSPHOHYDROLASE"/>
    <property type="match status" value="1"/>
</dbReference>
<evidence type="ECO:0000256" key="2">
    <source>
        <dbReference type="ARBA" id="ARBA00022475"/>
    </source>
</evidence>
<dbReference type="SMART" id="SM00014">
    <property type="entry name" value="acidPPc"/>
    <property type="match status" value="1"/>
</dbReference>
<dbReference type="EMBL" id="CP144914">
    <property type="protein sequence ID" value="WWD80287.1"/>
    <property type="molecule type" value="Genomic_DNA"/>
</dbReference>
<keyword evidence="2" id="KW-1003">Cell membrane</keyword>
<dbReference type="KEGG" id="ahal:FTX54_001590"/>
<feature type="transmembrane region" description="Helical" evidence="7">
    <location>
        <begin position="116"/>
        <end position="144"/>
    </location>
</feature>
<feature type="transmembrane region" description="Helical" evidence="7">
    <location>
        <begin position="61"/>
        <end position="80"/>
    </location>
</feature>
<protein>
    <submittedName>
        <fullName evidence="9">Phosphatase PAP2 family protein</fullName>
    </submittedName>
</protein>
<feature type="domain" description="Phosphatidic acid phosphatase type 2/haloperoxidase" evidence="8">
    <location>
        <begin position="61"/>
        <end position="171"/>
    </location>
</feature>
<comment type="subcellular location">
    <subcellularLocation>
        <location evidence="1">Cell membrane</location>
        <topology evidence="1">Multi-pass membrane protein</topology>
    </subcellularLocation>
</comment>
<sequence>MDKLTERLINYDESIFLYVNRDLRCRTLDILMPRLTHLGGAFFTLSLLLLLFTAGGFSDSYGAVSAFAALGLSHVAVHLLKKKYNRERPYASLKDVHLHTNKLKDYSFPSGHTTAAFSLAVLFSLYLPLFSVLFLPAAAVIMLSRIYLGLHYPSDCVSGVFIGSMAAISFYYIPMPI</sequence>
<keyword evidence="5 7" id="KW-1133">Transmembrane helix</keyword>
<proteinExistence type="predicted"/>
<evidence type="ECO:0000313" key="10">
    <source>
        <dbReference type="Proteomes" id="UP000321816"/>
    </source>
</evidence>
<dbReference type="Proteomes" id="UP000321816">
    <property type="component" value="Chromosome"/>
</dbReference>
<evidence type="ECO:0000256" key="4">
    <source>
        <dbReference type="ARBA" id="ARBA00022801"/>
    </source>
</evidence>
<evidence type="ECO:0000259" key="8">
    <source>
        <dbReference type="SMART" id="SM00014"/>
    </source>
</evidence>
<evidence type="ECO:0000256" key="5">
    <source>
        <dbReference type="ARBA" id="ARBA00022989"/>
    </source>
</evidence>
<dbReference type="AlphaFoldDB" id="A0A5C7FFF7"/>
<dbReference type="CDD" id="cd01610">
    <property type="entry name" value="PAP2_like"/>
    <property type="match status" value="1"/>
</dbReference>
<dbReference type="Pfam" id="PF01569">
    <property type="entry name" value="PAP2"/>
    <property type="match status" value="1"/>
</dbReference>
<feature type="transmembrane region" description="Helical" evidence="7">
    <location>
        <begin position="35"/>
        <end position="55"/>
    </location>
</feature>
<dbReference type="InterPro" id="IPR000326">
    <property type="entry name" value="PAP2/HPO"/>
</dbReference>
<reference evidence="9 10" key="1">
    <citation type="submission" date="2024-01" db="EMBL/GenBank/DDBJ databases">
        <title>Complete Genome Sequence of Alkalicoccus halolimnae BZ-SZ-XJ29T, a Moderately Halophilic Bacterium Isolated from a Salt Lake.</title>
        <authorList>
            <person name="Zhao B."/>
        </authorList>
    </citation>
    <scope>NUCLEOTIDE SEQUENCE [LARGE SCALE GENOMIC DNA]</scope>
    <source>
        <strain evidence="9 10">BZ-SZ-XJ29</strain>
    </source>
</reference>
<keyword evidence="10" id="KW-1185">Reference proteome</keyword>
<dbReference type="GO" id="GO:0016787">
    <property type="term" value="F:hydrolase activity"/>
    <property type="evidence" value="ECO:0007669"/>
    <property type="project" value="UniProtKB-KW"/>
</dbReference>